<keyword evidence="1" id="KW-0472">Membrane</keyword>
<dbReference type="EMBL" id="KJ002054">
    <property type="protein sequence ID" value="AHJ10574.1"/>
    <property type="molecule type" value="Genomic_DNA"/>
</dbReference>
<organism evidence="2 3">
    <name type="scientific">Shewanella phage Spp001</name>
    <dbReference type="NCBI Taxonomy" id="1445859"/>
    <lineage>
        <taxon>Viruses</taxon>
        <taxon>Duplodnaviria</taxon>
        <taxon>Heunggongvirae</taxon>
        <taxon>Uroviricota</taxon>
        <taxon>Caudoviricetes</taxon>
        <taxon>Chaseviridae</taxon>
        <taxon>Nefertitivirinae</taxon>
        <taxon>Yushanvirus</taxon>
        <taxon>Yushanvirus Spp001</taxon>
    </lineage>
</organism>
<evidence type="ECO:0000313" key="2">
    <source>
        <dbReference type="EMBL" id="AHJ10574.1"/>
    </source>
</evidence>
<proteinExistence type="predicted"/>
<evidence type="ECO:0000256" key="1">
    <source>
        <dbReference type="SAM" id="Phobius"/>
    </source>
</evidence>
<keyword evidence="3" id="KW-1185">Reference proteome</keyword>
<dbReference type="Proteomes" id="UP000019368">
    <property type="component" value="Segment"/>
</dbReference>
<keyword evidence="1" id="KW-0812">Transmembrane</keyword>
<dbReference type="RefSeq" id="YP_009008886.1">
    <property type="nucleotide sequence ID" value="NC_023594.2"/>
</dbReference>
<name>W6EKB1_9CAUD</name>
<dbReference type="GeneID" id="18505327"/>
<keyword evidence="1" id="KW-1133">Transmembrane helix</keyword>
<gene>
    <name evidence="2" type="ORF">Spp001_66</name>
</gene>
<reference evidence="2" key="1">
    <citation type="submission" date="2016-09" db="EMBL/GenBank/DDBJ databases">
        <title>The novel Shewanella putrefaciens-infecting bacteriophage Spp001: Ggenome sequence and lytic enzymes.</title>
        <authorList>
            <person name="Han F."/>
        </authorList>
    </citation>
    <scope>NUCLEOTIDE SEQUENCE</scope>
</reference>
<protein>
    <submittedName>
        <fullName evidence="2">Uncharacterized protein</fullName>
    </submittedName>
</protein>
<feature type="transmembrane region" description="Helical" evidence="1">
    <location>
        <begin position="22"/>
        <end position="39"/>
    </location>
</feature>
<sequence length="134" mass="14705">MAAPVSAVVEAATGQISKTEKGGLFVVLVLVLLLGYDLYSKGQERDEARLTEQLQLISHQQTSLQRAIDDMRLATAQSQEHNRSMATRLDTLEGTALSYVYTTEDHLIVKTPKSAGSTVIRVPLDKPHLLTSKE</sequence>
<accession>W6EKB1</accession>
<evidence type="ECO:0000313" key="3">
    <source>
        <dbReference type="Proteomes" id="UP000019368"/>
    </source>
</evidence>
<dbReference type="KEGG" id="vg:18505327"/>